<comment type="caution">
    <text evidence="1">The sequence shown here is derived from an EMBL/GenBank/DDBJ whole genome shotgun (WGS) entry which is preliminary data.</text>
</comment>
<protein>
    <submittedName>
        <fullName evidence="1">Uncharacterized protein</fullName>
    </submittedName>
</protein>
<dbReference type="Proteomes" id="UP000534294">
    <property type="component" value="Unassembled WGS sequence"/>
</dbReference>
<sequence length="420" mass="47383">MKWRFDSQLLCESDPIFVRRLDECVRSFWTGDHENWESFLRKLPGYYPLDVWQSLSRLNLESGLLGIAGASVARQIFPEPFPNSPEHPLDYEWRFTQESIRDILDFLTREIGGSKQPSVACLGCPSIVVAGDKIRPSWSWSLLDRRADLLKSQINSANLMACDLTKPIPTHPLMDIAVVDPPWYNHLTKHFMVKAQSIVKPGGLILLSFPLEGTRSSASKELAELLNWCKEGGLELNPTNKIKLHYKTPFFESTSLKAAGFSARIPAWRSAEVLIFRNRVSDNCRLTYNDDTSRLFTAEWNEFIIQGIKFSVKNSGDKKDGKQGGSGRAFLSPVWREAILPSVSTNFLGRARANLVTSGNRFFECSDPYLLAEMLLAGQNRDGGINISTNAGGERNARELNSVLHSEINDRATYLKEMYD</sequence>
<accession>A0A7W7YHJ8</accession>
<proteinExistence type="predicted"/>
<evidence type="ECO:0000313" key="1">
    <source>
        <dbReference type="EMBL" id="MBB5036340.1"/>
    </source>
</evidence>
<evidence type="ECO:0000313" key="2">
    <source>
        <dbReference type="Proteomes" id="UP000534294"/>
    </source>
</evidence>
<dbReference type="InterPro" id="IPR029063">
    <property type="entry name" value="SAM-dependent_MTases_sf"/>
</dbReference>
<gene>
    <name evidence="1" type="ORF">HNQ64_000574</name>
</gene>
<name>A0A7W7YHJ8_9BACT</name>
<dbReference type="SUPFAM" id="SSF53335">
    <property type="entry name" value="S-adenosyl-L-methionine-dependent methyltransferases"/>
    <property type="match status" value="1"/>
</dbReference>
<reference evidence="1 2" key="1">
    <citation type="submission" date="2020-08" db="EMBL/GenBank/DDBJ databases">
        <title>Genomic Encyclopedia of Type Strains, Phase IV (KMG-IV): sequencing the most valuable type-strain genomes for metagenomic binning, comparative biology and taxonomic classification.</title>
        <authorList>
            <person name="Goeker M."/>
        </authorList>
    </citation>
    <scope>NUCLEOTIDE SEQUENCE [LARGE SCALE GENOMIC DNA]</scope>
    <source>
        <strain evidence="1 2">DSM 12251</strain>
    </source>
</reference>
<dbReference type="RefSeq" id="WP_184205125.1">
    <property type="nucleotide sequence ID" value="NZ_JACHIF010000001.1"/>
</dbReference>
<dbReference type="AlphaFoldDB" id="A0A7W7YHJ8"/>
<dbReference type="EMBL" id="JACHIF010000001">
    <property type="protein sequence ID" value="MBB5036340.1"/>
    <property type="molecule type" value="Genomic_DNA"/>
</dbReference>
<keyword evidence="2" id="KW-1185">Reference proteome</keyword>
<organism evidence="1 2">
    <name type="scientific">Prosthecobacter dejongeii</name>
    <dbReference type="NCBI Taxonomy" id="48465"/>
    <lineage>
        <taxon>Bacteria</taxon>
        <taxon>Pseudomonadati</taxon>
        <taxon>Verrucomicrobiota</taxon>
        <taxon>Verrucomicrobiia</taxon>
        <taxon>Verrucomicrobiales</taxon>
        <taxon>Verrucomicrobiaceae</taxon>
        <taxon>Prosthecobacter</taxon>
    </lineage>
</organism>